<dbReference type="AlphaFoldDB" id="A0A939BUV0"/>
<organism evidence="1 2">
    <name type="scientific">Nocardioides faecalis</name>
    <dbReference type="NCBI Taxonomy" id="2803858"/>
    <lineage>
        <taxon>Bacteria</taxon>
        <taxon>Bacillati</taxon>
        <taxon>Actinomycetota</taxon>
        <taxon>Actinomycetes</taxon>
        <taxon>Propionibacteriales</taxon>
        <taxon>Nocardioidaceae</taxon>
        <taxon>Nocardioides</taxon>
    </lineage>
</organism>
<comment type="caution">
    <text evidence="1">The sequence shown here is derived from an EMBL/GenBank/DDBJ whole genome shotgun (WGS) entry which is preliminary data.</text>
</comment>
<evidence type="ECO:0000313" key="1">
    <source>
        <dbReference type="EMBL" id="MBM9459266.1"/>
    </source>
</evidence>
<evidence type="ECO:0008006" key="3">
    <source>
        <dbReference type="Google" id="ProtNLM"/>
    </source>
</evidence>
<accession>A0A939BUV0</accession>
<gene>
    <name evidence="1" type="ORF">JK386_05075</name>
</gene>
<keyword evidence="2" id="KW-1185">Reference proteome</keyword>
<sequence length="145" mass="15500">MHPLTPTPPRIPQRVLVVGTPGVALTSLCQRLAEALDLPLVEPTDLSGPEDLARLAAFEGWVTPIADEAGRAALLPRADLLVNLVHEEAGLRGLVKRTVRRIRAEPGPDLAWLTDVPRIRPGLPLARLEPADAAAWVAALVPPAH</sequence>
<evidence type="ECO:0000313" key="2">
    <source>
        <dbReference type="Proteomes" id="UP000663791"/>
    </source>
</evidence>
<protein>
    <recommendedName>
        <fullName evidence="3">Adenylate kinase</fullName>
    </recommendedName>
</protein>
<dbReference type="RefSeq" id="WP_205290579.1">
    <property type="nucleotide sequence ID" value="NZ_CP074406.1"/>
</dbReference>
<dbReference type="EMBL" id="JAERTX010000004">
    <property type="protein sequence ID" value="MBM9459266.1"/>
    <property type="molecule type" value="Genomic_DNA"/>
</dbReference>
<dbReference type="Proteomes" id="UP000663791">
    <property type="component" value="Unassembled WGS sequence"/>
</dbReference>
<proteinExistence type="predicted"/>
<name>A0A939BUV0_9ACTN</name>
<reference evidence="1" key="1">
    <citation type="submission" date="2021-01" db="EMBL/GenBank/DDBJ databases">
        <title>Novel species in genus Nocardioides.</title>
        <authorList>
            <person name="Zhang G."/>
        </authorList>
    </citation>
    <scope>NUCLEOTIDE SEQUENCE</scope>
    <source>
        <strain evidence="1">Zg-536</strain>
    </source>
</reference>